<evidence type="ECO:0000256" key="4">
    <source>
        <dbReference type="ARBA" id="ARBA00008876"/>
    </source>
</evidence>
<evidence type="ECO:0000256" key="7">
    <source>
        <dbReference type="ARBA" id="ARBA00022532"/>
    </source>
</evidence>
<evidence type="ECO:0000256" key="2">
    <source>
        <dbReference type="ARBA" id="ARBA00001966"/>
    </source>
</evidence>
<feature type="domain" description="Fe-S hydro-lyase tartrate dehydratase alpha-type catalytic" evidence="13">
    <location>
        <begin position="50"/>
        <end position="323"/>
    </location>
</feature>
<dbReference type="Pfam" id="PF05681">
    <property type="entry name" value="Fumerase"/>
    <property type="match status" value="1"/>
</dbReference>
<dbReference type="RefSeq" id="WP_127763935.1">
    <property type="nucleotide sequence ID" value="NZ_SADE01000001.1"/>
</dbReference>
<evidence type="ECO:0000256" key="12">
    <source>
        <dbReference type="PIRNR" id="PIRNR001394"/>
    </source>
</evidence>
<dbReference type="Proteomes" id="UP000287447">
    <property type="component" value="Unassembled WGS sequence"/>
</dbReference>
<comment type="catalytic activity">
    <reaction evidence="1 12">
        <text>(S)-malate = fumarate + H2O</text>
        <dbReference type="Rhea" id="RHEA:12460"/>
        <dbReference type="ChEBI" id="CHEBI:15377"/>
        <dbReference type="ChEBI" id="CHEBI:15589"/>
        <dbReference type="ChEBI" id="CHEBI:29806"/>
        <dbReference type="EC" id="4.2.1.2"/>
    </reaction>
</comment>
<evidence type="ECO:0000256" key="3">
    <source>
        <dbReference type="ARBA" id="ARBA00004859"/>
    </source>
</evidence>
<dbReference type="EMBL" id="SADE01000001">
    <property type="protein sequence ID" value="RVU38563.1"/>
    <property type="molecule type" value="Genomic_DNA"/>
</dbReference>
<keyword evidence="6 12" id="KW-0004">4Fe-4S</keyword>
<evidence type="ECO:0000313" key="16">
    <source>
        <dbReference type="Proteomes" id="UP000287447"/>
    </source>
</evidence>
<evidence type="ECO:0000256" key="11">
    <source>
        <dbReference type="ARBA" id="ARBA00023239"/>
    </source>
</evidence>
<dbReference type="NCBIfam" id="TIGR00723">
    <property type="entry name" value="ttdB_fumA_fumB"/>
    <property type="match status" value="1"/>
</dbReference>
<gene>
    <name evidence="15" type="ORF">EOI86_04580</name>
</gene>
<keyword evidence="8 12" id="KW-0479">Metal-binding</keyword>
<feature type="domain" description="Fe-S hydro-lyase tartrate dehydratase beta-type catalytic" evidence="14">
    <location>
        <begin position="330"/>
        <end position="535"/>
    </location>
</feature>
<dbReference type="GO" id="GO:0006099">
    <property type="term" value="P:tricarboxylic acid cycle"/>
    <property type="evidence" value="ECO:0007669"/>
    <property type="project" value="UniProtKB-KW"/>
</dbReference>
<dbReference type="GO" id="GO:0046872">
    <property type="term" value="F:metal ion binding"/>
    <property type="evidence" value="ECO:0007669"/>
    <property type="project" value="UniProtKB-UniRule"/>
</dbReference>
<protein>
    <recommendedName>
        <fullName evidence="12">Fumarate hydratase class I</fullName>
        <ecNumber evidence="12">4.2.1.2</ecNumber>
    </recommendedName>
</protein>
<dbReference type="InterPro" id="IPR004647">
    <property type="entry name" value="Fe-S_hydro-lyase_TtdB-typ_cat"/>
</dbReference>
<sequence length="538" mass="59007">MAEPNFHEMFPLGEDKTPYRKLSGDFVSTAEFEGQEILKVDTEALRLLSEEAFHDINHLLRPGHLQQLRNILEDPEASSNDRFVAYDLLKNANIAAGGVLPMCQDTGTAIIMGKKGRRIWTDGSDANALGKGVMDAYDHNNLRYSQVSPVSMFEEVNTKTNLPAQVDIYSEGEDAYKFLFVAKGGGSANKTFLFQATPSLLERERMIEFLKEKIITLGTAACPPYHLAVVIGGTSAELNLKTVKLASCRYLDGLPTEGGDAGHAFRDLEMEKTVHELTRHMGIGAQFGGKYFCHDVRVIRLPRHGASLPIGIGVSCSADRQAMGKITKDGVFLEQLETDPATYLPEVKDGEFSGDVVDIDLTKPMSEILGTLTKYSVKTRLSLTGPIIVARDSAHRKLRERLDAGEDLPQYFKDHPIYYAGPAKTPEGYASGSFGPTTAGRMDGFVDEFQAKGGSMVMLAKGNRSPVVRKACQAHGGFYLGSIGGPAARLAQDCIKKVECIEYPELGMEAIWRIEVENFPAFIVVDDKGNDFFKDVMG</sequence>
<dbReference type="PROSITE" id="PS00163">
    <property type="entry name" value="FUMARATE_LYASES"/>
    <property type="match status" value="1"/>
</dbReference>
<evidence type="ECO:0000256" key="6">
    <source>
        <dbReference type="ARBA" id="ARBA00022485"/>
    </source>
</evidence>
<dbReference type="GO" id="GO:0004333">
    <property type="term" value="F:fumarate hydratase activity"/>
    <property type="evidence" value="ECO:0007669"/>
    <property type="project" value="UniProtKB-UniRule"/>
</dbReference>
<comment type="similarity">
    <text evidence="4 12">Belongs to the class-I fumarase family.</text>
</comment>
<keyword evidence="11 12" id="KW-0456">Lyase</keyword>
<comment type="function">
    <text evidence="12">Catalyzes the reversible hydration of fumarate to (S)-malate.</text>
</comment>
<comment type="caution">
    <text evidence="15">The sequence shown here is derived from an EMBL/GenBank/DDBJ whole genome shotgun (WGS) entry which is preliminary data.</text>
</comment>
<dbReference type="PIRSF" id="PIRSF001394">
    <property type="entry name" value="Fe_dep_fumar_hy"/>
    <property type="match status" value="1"/>
</dbReference>
<evidence type="ECO:0000259" key="14">
    <source>
        <dbReference type="Pfam" id="PF05683"/>
    </source>
</evidence>
<evidence type="ECO:0000256" key="8">
    <source>
        <dbReference type="ARBA" id="ARBA00022723"/>
    </source>
</evidence>
<evidence type="ECO:0000256" key="10">
    <source>
        <dbReference type="ARBA" id="ARBA00023014"/>
    </source>
</evidence>
<dbReference type="Pfam" id="PF05683">
    <property type="entry name" value="Fumerase_C"/>
    <property type="match status" value="1"/>
</dbReference>
<dbReference type="GO" id="GO:0051539">
    <property type="term" value="F:4 iron, 4 sulfur cluster binding"/>
    <property type="evidence" value="ECO:0007669"/>
    <property type="project" value="UniProtKB-UniRule"/>
</dbReference>
<dbReference type="PANTHER" id="PTHR30389:SF0">
    <property type="entry name" value="FUMARATE HYDRATASE CLASS I, AEROBIC"/>
    <property type="match status" value="1"/>
</dbReference>
<keyword evidence="10 12" id="KW-0411">Iron-sulfur</keyword>
<organism evidence="15 16">
    <name type="scientific">Hwanghaeella grinnelliae</name>
    <dbReference type="NCBI Taxonomy" id="2500179"/>
    <lineage>
        <taxon>Bacteria</taxon>
        <taxon>Pseudomonadati</taxon>
        <taxon>Pseudomonadota</taxon>
        <taxon>Alphaproteobacteria</taxon>
        <taxon>Rhodospirillales</taxon>
        <taxon>Rhodospirillaceae</taxon>
        <taxon>Hwanghaeella</taxon>
    </lineage>
</organism>
<dbReference type="EC" id="4.2.1.2" evidence="12"/>
<dbReference type="InterPro" id="IPR020557">
    <property type="entry name" value="Fumarate_lyase_CS"/>
</dbReference>
<keyword evidence="7" id="KW-0816">Tricarboxylic acid cycle</keyword>
<dbReference type="InterPro" id="IPR004646">
    <property type="entry name" value="Fe-S_hydro-lyase_TtdA-typ_cat"/>
</dbReference>
<keyword evidence="16" id="KW-1185">Reference proteome</keyword>
<dbReference type="AlphaFoldDB" id="A0A437QVU6"/>
<dbReference type="NCBIfam" id="TIGR00722">
    <property type="entry name" value="ttdA_fumA_fumB"/>
    <property type="match status" value="1"/>
</dbReference>
<comment type="pathway">
    <text evidence="3">Carbohydrate metabolism; tricarboxylic acid cycle; (S)-malate from fumarate: step 1/1.</text>
</comment>
<proteinExistence type="inferred from homology"/>
<comment type="subunit">
    <text evidence="5 12">Homodimer.</text>
</comment>
<dbReference type="InterPro" id="IPR051208">
    <property type="entry name" value="Class-I_Fumarase/Tartrate_DH"/>
</dbReference>
<evidence type="ECO:0000256" key="1">
    <source>
        <dbReference type="ARBA" id="ARBA00000929"/>
    </source>
</evidence>
<dbReference type="Gene3D" id="3.20.130.10">
    <property type="entry name" value="Fe-S hydro-lyase, tartrate dehydratase beta-type, catalytic domain"/>
    <property type="match status" value="1"/>
</dbReference>
<dbReference type="OrthoDB" id="9798978at2"/>
<evidence type="ECO:0000259" key="13">
    <source>
        <dbReference type="Pfam" id="PF05681"/>
    </source>
</evidence>
<reference evidence="16" key="1">
    <citation type="submission" date="2019-01" db="EMBL/GenBank/DDBJ databases">
        <title>Gri0909 isolated from a small marine red alga.</title>
        <authorList>
            <person name="Kim J."/>
            <person name="Jeong S.E."/>
            <person name="Jeon C.O."/>
        </authorList>
    </citation>
    <scope>NUCLEOTIDE SEQUENCE [LARGE SCALE GENOMIC DNA]</scope>
    <source>
        <strain evidence="16">Gri0909</strain>
    </source>
</reference>
<dbReference type="InterPro" id="IPR036660">
    <property type="entry name" value="Fe-S_hydroAse_TtdB_cat_sf"/>
</dbReference>
<dbReference type="InterPro" id="IPR011167">
    <property type="entry name" value="Fe_dep_fumarate_hydratase"/>
</dbReference>
<evidence type="ECO:0000313" key="15">
    <source>
        <dbReference type="EMBL" id="RVU38563.1"/>
    </source>
</evidence>
<accession>A0A437QVU6</accession>
<dbReference type="SUPFAM" id="SSF117457">
    <property type="entry name" value="FumA C-terminal domain-like"/>
    <property type="match status" value="1"/>
</dbReference>
<keyword evidence="9 12" id="KW-0408">Iron</keyword>
<dbReference type="PANTHER" id="PTHR30389">
    <property type="entry name" value="FUMARATE HYDRATASE-RELATED"/>
    <property type="match status" value="1"/>
</dbReference>
<evidence type="ECO:0000256" key="9">
    <source>
        <dbReference type="ARBA" id="ARBA00023004"/>
    </source>
</evidence>
<name>A0A437QVU6_9PROT</name>
<comment type="cofactor">
    <cofactor evidence="2 12">
        <name>[4Fe-4S] cluster</name>
        <dbReference type="ChEBI" id="CHEBI:49883"/>
    </cofactor>
</comment>
<evidence type="ECO:0000256" key="5">
    <source>
        <dbReference type="ARBA" id="ARBA00011738"/>
    </source>
</evidence>